<protein>
    <submittedName>
        <fullName evidence="2">Uncharacterized protein</fullName>
    </submittedName>
</protein>
<accession>A0A2U3LRB4</accession>
<name>A0A2U3LRB4_9FIRM</name>
<evidence type="ECO:0000313" key="2">
    <source>
        <dbReference type="EMBL" id="SPF54364.1"/>
    </source>
</evidence>
<sequence>MSYDIYDERQYEKDRKIVNESRDTTKKPREFSYDQWRNFQQTTFEKAYQMTAHDSHRHTDCSQKAWEADMKKNLKTLVNYEHKGNQAKLWDQWAESYVGEKMHRGDDGWHKAPAGGRYFDPSNLREKGSAWRETFAAHREKFRSAFESVDNWRDKQAGQQPKSKEPSRSSRSISVSDVYVNDRDQHSWIYNSVINPPTWREASEDDRKFAAAKAKNPNLVRASDLPRGSKLRNDALDQYASRNRSRGMER</sequence>
<feature type="region of interest" description="Disordered" evidence="1">
    <location>
        <begin position="147"/>
        <end position="176"/>
    </location>
</feature>
<organism evidence="2 3">
    <name type="scientific">Candidatus Desulfosporosinus infrequens</name>
    <dbReference type="NCBI Taxonomy" id="2043169"/>
    <lineage>
        <taxon>Bacteria</taxon>
        <taxon>Bacillati</taxon>
        <taxon>Bacillota</taxon>
        <taxon>Clostridia</taxon>
        <taxon>Eubacteriales</taxon>
        <taxon>Desulfitobacteriaceae</taxon>
        <taxon>Desulfosporosinus</taxon>
    </lineage>
</organism>
<dbReference type="AlphaFoldDB" id="A0A2U3LRB4"/>
<gene>
    <name evidence="2" type="ORF">SBF1_750004</name>
</gene>
<dbReference type="Proteomes" id="UP000238916">
    <property type="component" value="Unassembled WGS sequence"/>
</dbReference>
<dbReference type="EMBL" id="OMOF01000723">
    <property type="protein sequence ID" value="SPF54364.1"/>
    <property type="molecule type" value="Genomic_DNA"/>
</dbReference>
<evidence type="ECO:0000256" key="1">
    <source>
        <dbReference type="SAM" id="MobiDB-lite"/>
    </source>
</evidence>
<evidence type="ECO:0000313" key="3">
    <source>
        <dbReference type="Proteomes" id="UP000238916"/>
    </source>
</evidence>
<proteinExistence type="predicted"/>
<reference evidence="3" key="1">
    <citation type="submission" date="2018-02" db="EMBL/GenBank/DDBJ databases">
        <authorList>
            <person name="Hausmann B."/>
        </authorList>
    </citation>
    <scope>NUCLEOTIDE SEQUENCE [LARGE SCALE GENOMIC DNA]</scope>
    <source>
        <strain evidence="3">Peat soil MAG SbF1</strain>
    </source>
</reference>
<feature type="compositionally biased region" description="Basic and acidic residues" evidence="1">
    <location>
        <begin position="147"/>
        <end position="168"/>
    </location>
</feature>
<feature type="region of interest" description="Disordered" evidence="1">
    <location>
        <begin position="211"/>
        <end position="250"/>
    </location>
</feature>